<dbReference type="Gene3D" id="3.60.21.10">
    <property type="match status" value="1"/>
</dbReference>
<dbReference type="SUPFAM" id="SSF56300">
    <property type="entry name" value="Metallo-dependent phosphatases"/>
    <property type="match status" value="1"/>
</dbReference>
<keyword evidence="1" id="KW-0378">Hydrolase</keyword>
<dbReference type="PANTHER" id="PTHR10340">
    <property type="entry name" value="SPHINGOMYELIN PHOSPHODIESTERASE"/>
    <property type="match status" value="1"/>
</dbReference>
<gene>
    <name evidence="5" type="ORF">A1O9_04474</name>
</gene>
<dbReference type="InterPro" id="IPR029052">
    <property type="entry name" value="Metallo-depent_PP-like"/>
</dbReference>
<keyword evidence="6" id="KW-1185">Reference proteome</keyword>
<protein>
    <recommendedName>
        <fullName evidence="4">Calcineurin-like phosphoesterase domain-containing protein</fullName>
    </recommendedName>
</protein>
<dbReference type="InterPro" id="IPR041805">
    <property type="entry name" value="ASMase/PPN1_MPP"/>
</dbReference>
<comment type="caution">
    <text evidence="5">The sequence shown here is derived from an EMBL/GenBank/DDBJ whole genome shotgun (WGS) entry which is preliminary data.</text>
</comment>
<dbReference type="HOGENOM" id="CLU_014743_2_1_1"/>
<keyword evidence="2" id="KW-0325">Glycoprotein</keyword>
<dbReference type="Proteomes" id="UP000027920">
    <property type="component" value="Unassembled WGS sequence"/>
</dbReference>
<keyword evidence="3" id="KW-0732">Signal</keyword>
<evidence type="ECO:0000259" key="4">
    <source>
        <dbReference type="Pfam" id="PF00149"/>
    </source>
</evidence>
<dbReference type="InterPro" id="IPR004843">
    <property type="entry name" value="Calcineurin-like_PHP"/>
</dbReference>
<accession>A0A072PJX4</accession>
<dbReference type="CDD" id="cd00842">
    <property type="entry name" value="MPP_ASMase"/>
    <property type="match status" value="1"/>
</dbReference>
<reference evidence="5 6" key="1">
    <citation type="submission" date="2013-03" db="EMBL/GenBank/DDBJ databases">
        <title>The Genome Sequence of Exophiala aquamarina CBS 119918.</title>
        <authorList>
            <consortium name="The Broad Institute Genomics Platform"/>
            <person name="Cuomo C."/>
            <person name="de Hoog S."/>
            <person name="Gorbushina A."/>
            <person name="Walker B."/>
            <person name="Young S.K."/>
            <person name="Zeng Q."/>
            <person name="Gargeya S."/>
            <person name="Fitzgerald M."/>
            <person name="Haas B."/>
            <person name="Abouelleil A."/>
            <person name="Allen A.W."/>
            <person name="Alvarado L."/>
            <person name="Arachchi H.M."/>
            <person name="Berlin A.M."/>
            <person name="Chapman S.B."/>
            <person name="Gainer-Dewar J."/>
            <person name="Goldberg J."/>
            <person name="Griggs A."/>
            <person name="Gujja S."/>
            <person name="Hansen M."/>
            <person name="Howarth C."/>
            <person name="Imamovic A."/>
            <person name="Ireland A."/>
            <person name="Larimer J."/>
            <person name="McCowan C."/>
            <person name="Murphy C."/>
            <person name="Pearson M."/>
            <person name="Poon T.W."/>
            <person name="Priest M."/>
            <person name="Roberts A."/>
            <person name="Saif S."/>
            <person name="Shea T."/>
            <person name="Sisk P."/>
            <person name="Sykes S."/>
            <person name="Wortman J."/>
            <person name="Nusbaum C."/>
            <person name="Birren B."/>
        </authorList>
    </citation>
    <scope>NUCLEOTIDE SEQUENCE [LARGE SCALE GENOMIC DNA]</scope>
    <source>
        <strain evidence="5 6">CBS 119918</strain>
    </source>
</reference>
<feature type="chain" id="PRO_5001683535" description="Calcineurin-like phosphoesterase domain-containing protein" evidence="3">
    <location>
        <begin position="24"/>
        <end position="726"/>
    </location>
</feature>
<dbReference type="EMBL" id="AMGV01000003">
    <property type="protein sequence ID" value="KEF59628.1"/>
    <property type="molecule type" value="Genomic_DNA"/>
</dbReference>
<dbReference type="AlphaFoldDB" id="A0A072PJX4"/>
<dbReference type="PANTHER" id="PTHR10340:SF27">
    <property type="entry name" value="ACL091CP"/>
    <property type="match status" value="1"/>
</dbReference>
<organism evidence="5 6">
    <name type="scientific">Exophiala aquamarina CBS 119918</name>
    <dbReference type="NCBI Taxonomy" id="1182545"/>
    <lineage>
        <taxon>Eukaryota</taxon>
        <taxon>Fungi</taxon>
        <taxon>Dikarya</taxon>
        <taxon>Ascomycota</taxon>
        <taxon>Pezizomycotina</taxon>
        <taxon>Eurotiomycetes</taxon>
        <taxon>Chaetothyriomycetidae</taxon>
        <taxon>Chaetothyriales</taxon>
        <taxon>Herpotrichiellaceae</taxon>
        <taxon>Exophiala</taxon>
    </lineage>
</organism>
<name>A0A072PJX4_9EURO</name>
<dbReference type="GO" id="GO:0008081">
    <property type="term" value="F:phosphoric diester hydrolase activity"/>
    <property type="evidence" value="ECO:0007669"/>
    <property type="project" value="TreeGrafter"/>
</dbReference>
<dbReference type="RefSeq" id="XP_013262218.1">
    <property type="nucleotide sequence ID" value="XM_013406764.1"/>
</dbReference>
<feature type="domain" description="Calcineurin-like phosphoesterase" evidence="4">
    <location>
        <begin position="229"/>
        <end position="514"/>
    </location>
</feature>
<dbReference type="OrthoDB" id="282973at2759"/>
<evidence type="ECO:0000313" key="5">
    <source>
        <dbReference type="EMBL" id="KEF59628.1"/>
    </source>
</evidence>
<dbReference type="VEuPathDB" id="FungiDB:A1O9_04474"/>
<dbReference type="STRING" id="1182545.A0A072PJX4"/>
<evidence type="ECO:0000313" key="6">
    <source>
        <dbReference type="Proteomes" id="UP000027920"/>
    </source>
</evidence>
<evidence type="ECO:0000256" key="2">
    <source>
        <dbReference type="ARBA" id="ARBA00023180"/>
    </source>
</evidence>
<evidence type="ECO:0000256" key="1">
    <source>
        <dbReference type="ARBA" id="ARBA00022801"/>
    </source>
</evidence>
<dbReference type="GeneID" id="25279405"/>
<sequence length="726" mass="80502">MLRFLFALGTAFCVITISEHLSATCGAHALASGQGQAPLKKLPDALNPKLTNIVEKDIITLYYNGSGPVPDYDEVTPLPEPITPLDESLIENAFLGELLSILETTAYPDVCSKCVAAGQLFHFVAISQPVEMVTSLLIRACNMFPFVQDNLRASSCETQFGSPSEFGAFLAQLFSKMSLRTGDFQMLCSANYGLCPEERPIEIDEARYFDPKPEGANIAPEPSGHTIDVLHLSDWHLDPRYDIGSEGNCTQYLCCRPYSSNDELQSDSTNPTLPASRFGSFFCDSPADLALSAFSSMPEFLDMKELAFSIFTGDIVSHDRDDTLSLPYVSYAEELTYRIFKKFLGDRTPVYATLGNHDTLPKDFAPQHSLNPDPTDPSTNALAWNFDLVSSLWYKHNWLNKSEAAFARAHYGAYATTTSQGLRIISLNSDFWYRANVFNYWNVSNPDNTGMLKWLSEELTECEKGGQRAWIIAHALTGYDGIPGLPNPTALFYSIIRRFSPRTIAAVFFGHTHQDQLQIFYDYLPSSLDPITGKRDTLKVDFSRPLTVGHIGPSITPLTGLNAGYRVYQVDSKTFSVIGAQTYFANLSNSLEWTTPVWELEYDTRSAYSNSLAAGVPQSRKDDRSGALLDRRVPWPAGSPLNATFWHHVTESMLADPDSSKSLLELYDRYETKSSSATLHRGSGAIAPEQKVCFLRAGSGALGSWCRELYGGGDARGERERHFGIF</sequence>
<feature type="signal peptide" evidence="3">
    <location>
        <begin position="1"/>
        <end position="23"/>
    </location>
</feature>
<dbReference type="Pfam" id="PF00149">
    <property type="entry name" value="Metallophos"/>
    <property type="match status" value="1"/>
</dbReference>
<evidence type="ECO:0000256" key="3">
    <source>
        <dbReference type="SAM" id="SignalP"/>
    </source>
</evidence>
<proteinExistence type="predicted"/>